<sequence>NTVDVCIIGAGISGLTAAITTAEESKQHNKHPSILVLEADSDVGGRVRSDYTPDGFTLDRGFAVFIEQYPNSKELLDYDALKLAQFLPGARVKLSGGDQLALVSDPLRRRSDILKAITSPVGTLVDKARLAPLIYTVVTKNVDELFSMEETDTLTCLRDKYGFSEEFISSFFAPFFEGIYLTSMDKQSSRMFHFVFKMFTLGSASLPAGGMQAVANQLKEKASRLGADIRCNSAVCSIKSGDSDGGFLVDVQAKDGTMQTIYTKSMVVATDERVARKLLINVDGVVQIPTLPELPQRSVGCIYYALPCPAPLTESILILNGEGSGRRNTKEYPINNVCFPSVVNRGYAPEGFELCSVALLENAITEHGGDDASLDASVRNQLSTWFPQYASDILDETIWVQKGLYNISNAQHAHFNEYGCASVHGGRDSSTLRGVTLPKGVFVCGDHMATSTFNGALESGV</sequence>
<feature type="non-terminal residue" evidence="2">
    <location>
        <position position="461"/>
    </location>
</feature>
<reference evidence="2 3" key="1">
    <citation type="journal article" date="2004" name="Science">
        <title>The genome of the diatom Thalassiosira pseudonana: ecology, evolution, and metabolism.</title>
        <authorList>
            <person name="Armbrust E.V."/>
            <person name="Berges J.A."/>
            <person name="Bowler C."/>
            <person name="Green B.R."/>
            <person name="Martinez D."/>
            <person name="Putnam N.H."/>
            <person name="Zhou S."/>
            <person name="Allen A.E."/>
            <person name="Apt K.E."/>
            <person name="Bechner M."/>
            <person name="Brzezinski M.A."/>
            <person name="Chaal B.K."/>
            <person name="Chiovitti A."/>
            <person name="Davis A.K."/>
            <person name="Demarest M.S."/>
            <person name="Detter J.C."/>
            <person name="Glavina T."/>
            <person name="Goodstein D."/>
            <person name="Hadi M.Z."/>
            <person name="Hellsten U."/>
            <person name="Hildebrand M."/>
            <person name="Jenkins B.D."/>
            <person name="Jurka J."/>
            <person name="Kapitonov V.V."/>
            <person name="Kroger N."/>
            <person name="Lau W.W."/>
            <person name="Lane T.W."/>
            <person name="Larimer F.W."/>
            <person name="Lippmeier J.C."/>
            <person name="Lucas S."/>
            <person name="Medina M."/>
            <person name="Montsant A."/>
            <person name="Obornik M."/>
            <person name="Parker M.S."/>
            <person name="Palenik B."/>
            <person name="Pazour G.J."/>
            <person name="Richardson P.M."/>
            <person name="Rynearson T.A."/>
            <person name="Saito M.A."/>
            <person name="Schwartz D.C."/>
            <person name="Thamatrakoln K."/>
            <person name="Valentin K."/>
            <person name="Vardi A."/>
            <person name="Wilkerson F.P."/>
            <person name="Rokhsar D.S."/>
        </authorList>
    </citation>
    <scope>NUCLEOTIDE SEQUENCE [LARGE SCALE GENOMIC DNA]</scope>
    <source>
        <strain evidence="2 3">CCMP1335</strain>
    </source>
</reference>
<dbReference type="InParanoid" id="B8CBB9"/>
<feature type="domain" description="Amine oxidase" evidence="1">
    <location>
        <begin position="12"/>
        <end position="460"/>
    </location>
</feature>
<dbReference type="PaxDb" id="35128-Thaps264001"/>
<proteinExistence type="predicted"/>
<dbReference type="AlphaFoldDB" id="B8CBB9"/>
<dbReference type="InterPro" id="IPR036188">
    <property type="entry name" value="FAD/NAD-bd_sf"/>
</dbReference>
<dbReference type="Gene3D" id="3.90.660.20">
    <property type="entry name" value="Protoporphyrinogen oxidase, mitochondrial, domain 2"/>
    <property type="match status" value="1"/>
</dbReference>
<dbReference type="eggNOG" id="ENOG502QSIC">
    <property type="taxonomic scope" value="Eukaryota"/>
</dbReference>
<dbReference type="Pfam" id="PF01593">
    <property type="entry name" value="Amino_oxidase"/>
    <property type="match status" value="1"/>
</dbReference>
<reference evidence="2 3" key="2">
    <citation type="journal article" date="2008" name="Nature">
        <title>The Phaeodactylum genome reveals the evolutionary history of diatom genomes.</title>
        <authorList>
            <person name="Bowler C."/>
            <person name="Allen A.E."/>
            <person name="Badger J.H."/>
            <person name="Grimwood J."/>
            <person name="Jabbari K."/>
            <person name="Kuo A."/>
            <person name="Maheswari U."/>
            <person name="Martens C."/>
            <person name="Maumus F."/>
            <person name="Otillar R.P."/>
            <person name="Rayko E."/>
            <person name="Salamov A."/>
            <person name="Vandepoele K."/>
            <person name="Beszteri B."/>
            <person name="Gruber A."/>
            <person name="Heijde M."/>
            <person name="Katinka M."/>
            <person name="Mock T."/>
            <person name="Valentin K."/>
            <person name="Verret F."/>
            <person name="Berges J.A."/>
            <person name="Brownlee C."/>
            <person name="Cadoret J.P."/>
            <person name="Chiovitti A."/>
            <person name="Choi C.J."/>
            <person name="Coesel S."/>
            <person name="De Martino A."/>
            <person name="Detter J.C."/>
            <person name="Durkin C."/>
            <person name="Falciatore A."/>
            <person name="Fournet J."/>
            <person name="Haruta M."/>
            <person name="Huysman M.J."/>
            <person name="Jenkins B.D."/>
            <person name="Jiroutova K."/>
            <person name="Jorgensen R.E."/>
            <person name="Joubert Y."/>
            <person name="Kaplan A."/>
            <person name="Kroger N."/>
            <person name="Kroth P.G."/>
            <person name="La Roche J."/>
            <person name="Lindquist E."/>
            <person name="Lommer M."/>
            <person name="Martin-Jezequel V."/>
            <person name="Lopez P.J."/>
            <person name="Lucas S."/>
            <person name="Mangogna M."/>
            <person name="McGinnis K."/>
            <person name="Medlin L.K."/>
            <person name="Montsant A."/>
            <person name="Oudot-Le Secq M.P."/>
            <person name="Napoli C."/>
            <person name="Obornik M."/>
            <person name="Parker M.S."/>
            <person name="Petit J.L."/>
            <person name="Porcel B.M."/>
            <person name="Poulsen N."/>
            <person name="Robison M."/>
            <person name="Rychlewski L."/>
            <person name="Rynearson T.A."/>
            <person name="Schmutz J."/>
            <person name="Shapiro H."/>
            <person name="Siaut M."/>
            <person name="Stanley M."/>
            <person name="Sussman M.R."/>
            <person name="Taylor A.R."/>
            <person name="Vardi A."/>
            <person name="von Dassow P."/>
            <person name="Vyverman W."/>
            <person name="Willis A."/>
            <person name="Wyrwicz L.S."/>
            <person name="Rokhsar D.S."/>
            <person name="Weissenbach J."/>
            <person name="Armbrust E.V."/>
            <person name="Green B.R."/>
            <person name="Van de Peer Y."/>
            <person name="Grigoriev I.V."/>
        </authorList>
    </citation>
    <scope>NUCLEOTIDE SEQUENCE [LARGE SCALE GENOMIC DNA]</scope>
    <source>
        <strain evidence="2 3">CCMP1335</strain>
    </source>
</reference>
<dbReference type="InterPro" id="IPR002937">
    <property type="entry name" value="Amino_oxidase"/>
</dbReference>
<dbReference type="SUPFAM" id="SSF51905">
    <property type="entry name" value="FAD/NAD(P)-binding domain"/>
    <property type="match status" value="1"/>
</dbReference>
<dbReference type="Gene3D" id="3.50.50.60">
    <property type="entry name" value="FAD/NAD(P)-binding domain"/>
    <property type="match status" value="1"/>
</dbReference>
<feature type="non-terminal residue" evidence="2">
    <location>
        <position position="1"/>
    </location>
</feature>
<dbReference type="RefSeq" id="XP_002293366.1">
    <property type="nucleotide sequence ID" value="XM_002293330.1"/>
</dbReference>
<dbReference type="STRING" id="35128.B8CBB9"/>
<accession>B8CBB9</accession>
<name>B8CBB9_THAPS</name>
<dbReference type="EMBL" id="CM000648">
    <property type="protein sequence ID" value="EED89102.1"/>
    <property type="molecule type" value="Genomic_DNA"/>
</dbReference>
<organism evidence="2 3">
    <name type="scientific">Thalassiosira pseudonana</name>
    <name type="common">Marine diatom</name>
    <name type="synonym">Cyclotella nana</name>
    <dbReference type="NCBI Taxonomy" id="35128"/>
    <lineage>
        <taxon>Eukaryota</taxon>
        <taxon>Sar</taxon>
        <taxon>Stramenopiles</taxon>
        <taxon>Ochrophyta</taxon>
        <taxon>Bacillariophyta</taxon>
        <taxon>Coscinodiscophyceae</taxon>
        <taxon>Thalassiosirophycidae</taxon>
        <taxon>Thalassiosirales</taxon>
        <taxon>Thalassiosiraceae</taxon>
        <taxon>Thalassiosira</taxon>
    </lineage>
</organism>
<dbReference type="GeneID" id="7445754"/>
<evidence type="ECO:0000313" key="3">
    <source>
        <dbReference type="Proteomes" id="UP000001449"/>
    </source>
</evidence>
<dbReference type="Proteomes" id="UP000001449">
    <property type="component" value="Chromosome 13"/>
</dbReference>
<dbReference type="Gene3D" id="1.10.3110.10">
    <property type="entry name" value="protoporphyrinogen ix oxidase, domain 3"/>
    <property type="match status" value="1"/>
</dbReference>
<dbReference type="GO" id="GO:0016491">
    <property type="term" value="F:oxidoreductase activity"/>
    <property type="evidence" value="ECO:0007669"/>
    <property type="project" value="InterPro"/>
</dbReference>
<protein>
    <submittedName>
        <fullName evidence="2">Oxidoreductase</fullName>
    </submittedName>
</protein>
<dbReference type="HOGENOM" id="CLU_039679_0_0_1"/>
<gene>
    <name evidence="2" type="ORF">THAPSDRAFT_264001</name>
</gene>
<keyword evidence="3" id="KW-1185">Reference proteome</keyword>
<dbReference type="OMA" id="RFFHLVW"/>
<dbReference type="KEGG" id="tps:THAPSDRAFT_264001"/>
<evidence type="ECO:0000259" key="1">
    <source>
        <dbReference type="Pfam" id="PF01593"/>
    </source>
</evidence>
<dbReference type="PANTHER" id="PTHR42841">
    <property type="entry name" value="AMINE OXIDASE"/>
    <property type="match status" value="1"/>
</dbReference>
<evidence type="ECO:0000313" key="2">
    <source>
        <dbReference type="EMBL" id="EED89102.1"/>
    </source>
</evidence>